<evidence type="ECO:0000256" key="1">
    <source>
        <dbReference type="ARBA" id="ARBA00000085"/>
    </source>
</evidence>
<keyword evidence="11" id="KW-1185">Reference proteome</keyword>
<keyword evidence="5" id="KW-0418">Kinase</keyword>
<dbReference type="InterPro" id="IPR035965">
    <property type="entry name" value="PAS-like_dom_sf"/>
</dbReference>
<dbReference type="InterPro" id="IPR036890">
    <property type="entry name" value="HATPase_C_sf"/>
</dbReference>
<dbReference type="EC" id="2.7.13.3" evidence="2"/>
<dbReference type="AlphaFoldDB" id="A0ABD5ZA24"/>
<dbReference type="Gene3D" id="3.30.450.20">
    <property type="entry name" value="PAS domain"/>
    <property type="match status" value="1"/>
</dbReference>
<dbReference type="InterPro" id="IPR000014">
    <property type="entry name" value="PAS"/>
</dbReference>
<dbReference type="SUPFAM" id="SSF55874">
    <property type="entry name" value="ATPase domain of HSP90 chaperone/DNA topoisomerase II/histidine kinase"/>
    <property type="match status" value="1"/>
</dbReference>
<dbReference type="SUPFAM" id="SSF47384">
    <property type="entry name" value="Homodimeric domain of signal transducing histidine kinase"/>
    <property type="match status" value="1"/>
</dbReference>
<dbReference type="PROSITE" id="PS50113">
    <property type="entry name" value="PAC"/>
    <property type="match status" value="1"/>
</dbReference>
<name>A0ABD5ZA24_9EURY</name>
<evidence type="ECO:0000259" key="7">
    <source>
        <dbReference type="PROSITE" id="PS50109"/>
    </source>
</evidence>
<evidence type="ECO:0000259" key="8">
    <source>
        <dbReference type="PROSITE" id="PS50112"/>
    </source>
</evidence>
<proteinExistence type="predicted"/>
<dbReference type="SUPFAM" id="SSF55785">
    <property type="entry name" value="PYP-like sensor domain (PAS domain)"/>
    <property type="match status" value="1"/>
</dbReference>
<feature type="domain" description="PAS" evidence="8">
    <location>
        <begin position="1"/>
        <end position="70"/>
    </location>
</feature>
<dbReference type="Pfam" id="PF02518">
    <property type="entry name" value="HATPase_c"/>
    <property type="match status" value="1"/>
</dbReference>
<dbReference type="PRINTS" id="PR00344">
    <property type="entry name" value="BCTRLSENSOR"/>
</dbReference>
<dbReference type="NCBIfam" id="TIGR00229">
    <property type="entry name" value="sensory_box"/>
    <property type="match status" value="1"/>
</dbReference>
<evidence type="ECO:0000256" key="6">
    <source>
        <dbReference type="ARBA" id="ARBA00023012"/>
    </source>
</evidence>
<evidence type="ECO:0000256" key="3">
    <source>
        <dbReference type="ARBA" id="ARBA00022553"/>
    </source>
</evidence>
<dbReference type="InterPro" id="IPR004358">
    <property type="entry name" value="Sig_transdc_His_kin-like_C"/>
</dbReference>
<dbReference type="PANTHER" id="PTHR43711:SF1">
    <property type="entry name" value="HISTIDINE KINASE 1"/>
    <property type="match status" value="1"/>
</dbReference>
<dbReference type="PANTHER" id="PTHR43711">
    <property type="entry name" value="TWO-COMPONENT HISTIDINE KINASE"/>
    <property type="match status" value="1"/>
</dbReference>
<dbReference type="InterPro" id="IPR003594">
    <property type="entry name" value="HATPase_dom"/>
</dbReference>
<dbReference type="Gene3D" id="1.10.287.130">
    <property type="match status" value="1"/>
</dbReference>
<evidence type="ECO:0000313" key="10">
    <source>
        <dbReference type="EMBL" id="MFC7202149.1"/>
    </source>
</evidence>
<comment type="caution">
    <text evidence="10">The sequence shown here is derived from an EMBL/GenBank/DDBJ whole genome shotgun (WGS) entry which is preliminary data.</text>
</comment>
<dbReference type="PROSITE" id="PS50112">
    <property type="entry name" value="PAS"/>
    <property type="match status" value="1"/>
</dbReference>
<evidence type="ECO:0000256" key="5">
    <source>
        <dbReference type="ARBA" id="ARBA00022777"/>
    </source>
</evidence>
<keyword evidence="4" id="KW-0808">Transferase</keyword>
<evidence type="ECO:0000259" key="9">
    <source>
        <dbReference type="PROSITE" id="PS50113"/>
    </source>
</evidence>
<dbReference type="GO" id="GO:0000160">
    <property type="term" value="P:phosphorelay signal transduction system"/>
    <property type="evidence" value="ECO:0007669"/>
    <property type="project" value="UniProtKB-KW"/>
</dbReference>
<dbReference type="InterPro" id="IPR050736">
    <property type="entry name" value="Sensor_HK_Regulatory"/>
</dbReference>
<dbReference type="SMART" id="SM00388">
    <property type="entry name" value="HisKA"/>
    <property type="match status" value="1"/>
</dbReference>
<feature type="domain" description="PAC" evidence="9">
    <location>
        <begin position="76"/>
        <end position="126"/>
    </location>
</feature>
<evidence type="ECO:0000313" key="11">
    <source>
        <dbReference type="Proteomes" id="UP001596481"/>
    </source>
</evidence>
<dbReference type="InterPro" id="IPR005467">
    <property type="entry name" value="His_kinase_dom"/>
</dbReference>
<dbReference type="CDD" id="cd00130">
    <property type="entry name" value="PAS"/>
    <property type="match status" value="1"/>
</dbReference>
<dbReference type="Pfam" id="PF13426">
    <property type="entry name" value="PAS_9"/>
    <property type="match status" value="1"/>
</dbReference>
<dbReference type="CDD" id="cd00082">
    <property type="entry name" value="HisKA"/>
    <property type="match status" value="1"/>
</dbReference>
<feature type="domain" description="Histidine kinase" evidence="7">
    <location>
        <begin position="137"/>
        <end position="337"/>
    </location>
</feature>
<dbReference type="InterPro" id="IPR003661">
    <property type="entry name" value="HisK_dim/P_dom"/>
</dbReference>
<keyword evidence="3" id="KW-0597">Phosphoprotein</keyword>
<dbReference type="Pfam" id="PF00512">
    <property type="entry name" value="HisKA"/>
    <property type="match status" value="1"/>
</dbReference>
<dbReference type="PROSITE" id="PS50109">
    <property type="entry name" value="HIS_KIN"/>
    <property type="match status" value="1"/>
</dbReference>
<reference evidence="10 11" key="1">
    <citation type="journal article" date="2019" name="Int. J. Syst. Evol. Microbiol.">
        <title>The Global Catalogue of Microorganisms (GCM) 10K type strain sequencing project: providing services to taxonomists for standard genome sequencing and annotation.</title>
        <authorList>
            <consortium name="The Broad Institute Genomics Platform"/>
            <consortium name="The Broad Institute Genome Sequencing Center for Infectious Disease"/>
            <person name="Wu L."/>
            <person name="Ma J."/>
        </authorList>
    </citation>
    <scope>NUCLEOTIDE SEQUENCE [LARGE SCALE GENOMIC DNA]</scope>
    <source>
        <strain evidence="10 11">DSM 29988</strain>
    </source>
</reference>
<dbReference type="InterPro" id="IPR000700">
    <property type="entry name" value="PAS-assoc_C"/>
</dbReference>
<evidence type="ECO:0000256" key="4">
    <source>
        <dbReference type="ARBA" id="ARBA00022679"/>
    </source>
</evidence>
<dbReference type="EMBL" id="JBHTAA010000001">
    <property type="protein sequence ID" value="MFC7202149.1"/>
    <property type="molecule type" value="Genomic_DNA"/>
</dbReference>
<dbReference type="RefSeq" id="WP_390221454.1">
    <property type="nucleotide sequence ID" value="NZ_JBHTAA010000001.1"/>
</dbReference>
<dbReference type="SMART" id="SM00387">
    <property type="entry name" value="HATPase_c"/>
    <property type="match status" value="1"/>
</dbReference>
<sequence>MPEYHEIFEKIPDGVVIHEPTTGAIVDTNEQFCQMLGYRREELLELNFAEIHPKDGQYTAQEAEDLVRKAALDGTQSFEWETMTKSGDVLPVEVHLRETTITGEKRVLAVVRDITERKTRQQELELQNERLERFSSIVSHDLRNPLNVAQGRLELAREVSDNDHLEIVARAHERMETLIDDLLLLAREGTTAMETQTVELADRATTAWSNLNSGGATLDVGVDSAIHADPRRLDQLFENLFRNALEHGRTEQAVSDGGNGDDSVTVTVGTTDDGFYVGDDGPGVPFDQREQVFEPGHSTSANGTGFGLSIVSEIVSNHGWEIHLTESDGGGARFEITGVEFIE</sequence>
<organism evidence="10 11">
    <name type="scientific">Haloferax namakaokahaiae</name>
    <dbReference type="NCBI Taxonomy" id="1748331"/>
    <lineage>
        <taxon>Archaea</taxon>
        <taxon>Methanobacteriati</taxon>
        <taxon>Methanobacteriota</taxon>
        <taxon>Stenosarchaea group</taxon>
        <taxon>Halobacteria</taxon>
        <taxon>Halobacteriales</taxon>
        <taxon>Haloferacaceae</taxon>
        <taxon>Haloferax</taxon>
    </lineage>
</organism>
<dbReference type="Proteomes" id="UP001596481">
    <property type="component" value="Unassembled WGS sequence"/>
</dbReference>
<gene>
    <name evidence="10" type="ORF">ACFQJC_01370</name>
</gene>
<dbReference type="InterPro" id="IPR036097">
    <property type="entry name" value="HisK_dim/P_sf"/>
</dbReference>
<dbReference type="SMART" id="SM00091">
    <property type="entry name" value="PAS"/>
    <property type="match status" value="1"/>
</dbReference>
<accession>A0ABD5ZA24</accession>
<evidence type="ECO:0000256" key="2">
    <source>
        <dbReference type="ARBA" id="ARBA00012438"/>
    </source>
</evidence>
<dbReference type="GO" id="GO:0004673">
    <property type="term" value="F:protein histidine kinase activity"/>
    <property type="evidence" value="ECO:0007669"/>
    <property type="project" value="UniProtKB-EC"/>
</dbReference>
<keyword evidence="6" id="KW-0902">Two-component regulatory system</keyword>
<dbReference type="Gene3D" id="3.30.565.10">
    <property type="entry name" value="Histidine kinase-like ATPase, C-terminal domain"/>
    <property type="match status" value="1"/>
</dbReference>
<protein>
    <recommendedName>
        <fullName evidence="2">histidine kinase</fullName>
        <ecNumber evidence="2">2.7.13.3</ecNumber>
    </recommendedName>
</protein>
<comment type="catalytic activity">
    <reaction evidence="1">
        <text>ATP + protein L-histidine = ADP + protein N-phospho-L-histidine.</text>
        <dbReference type="EC" id="2.7.13.3"/>
    </reaction>
</comment>